<dbReference type="AlphaFoldDB" id="A0A7X1KZN5"/>
<organism evidence="1 2">
    <name type="scientific">Pseudomonas kielensis</name>
    <dbReference type="NCBI Taxonomy" id="2762577"/>
    <lineage>
        <taxon>Bacteria</taxon>
        <taxon>Pseudomonadati</taxon>
        <taxon>Pseudomonadota</taxon>
        <taxon>Gammaproteobacteria</taxon>
        <taxon>Pseudomonadales</taxon>
        <taxon>Pseudomonadaceae</taxon>
        <taxon>Pseudomonas</taxon>
    </lineage>
</organism>
<reference evidence="1 2" key="1">
    <citation type="submission" date="2020-08" db="EMBL/GenBank/DDBJ databases">
        <title>Pseudomonas sp. nov.</title>
        <authorList>
            <person name="Gieschler S."/>
            <person name="Fiedler G."/>
            <person name="Brinks E."/>
            <person name="Boehnlein C."/>
            <person name="Franz C.M.A.P."/>
            <person name="Kabisch J."/>
        </authorList>
    </citation>
    <scope>NUCLEOTIDE SEQUENCE [LARGE SCALE GENOMIC DNA]</scope>
    <source>
        <strain evidence="1 2">MBT-1</strain>
    </source>
</reference>
<protein>
    <submittedName>
        <fullName evidence="1">Uncharacterized protein</fullName>
    </submittedName>
</protein>
<dbReference type="Proteomes" id="UP000526003">
    <property type="component" value="Unassembled WGS sequence"/>
</dbReference>
<name>A0A7X1KZN5_9PSED</name>
<dbReference type="RefSeq" id="WP_185818882.1">
    <property type="nucleotide sequence ID" value="NZ_JACMYG010000030.1"/>
</dbReference>
<gene>
    <name evidence="1" type="ORF">H7995_22705</name>
</gene>
<dbReference type="EMBL" id="JACMYG010000030">
    <property type="protein sequence ID" value="MBC2692605.1"/>
    <property type="molecule type" value="Genomic_DNA"/>
</dbReference>
<proteinExistence type="predicted"/>
<evidence type="ECO:0000313" key="1">
    <source>
        <dbReference type="EMBL" id="MBC2692605.1"/>
    </source>
</evidence>
<accession>A0A7X1KZN5</accession>
<evidence type="ECO:0000313" key="2">
    <source>
        <dbReference type="Proteomes" id="UP000526003"/>
    </source>
</evidence>
<comment type="caution">
    <text evidence="1">The sequence shown here is derived from an EMBL/GenBank/DDBJ whole genome shotgun (WGS) entry which is preliminary data.</text>
</comment>
<keyword evidence="2" id="KW-1185">Reference proteome</keyword>
<sequence>MTDPMSTDGEPAPSLATGADLNAATWADFVQRLRHDCVGQGVRSHGTAAALFTVQVKKIDYGFEVDYAKGRVVCLEDRSWFSPKEYWAHLDRNEKASINRKAQAHCQCKFMSADQDDQWEILSELEDHTVTGWNTRWEIVNSHFTKDAAEAFIRRKKHDYGEMRVYAESQYHAWEFEAIKAAILNGTLNYTPAPNVNDQDLEPMVNTGGFVH</sequence>